<keyword evidence="3" id="KW-1185">Reference proteome</keyword>
<reference evidence="2 3" key="1">
    <citation type="submission" date="2016-09" db="EMBL/GenBank/DDBJ databases">
        <authorList>
            <person name="Capua I."/>
            <person name="De Benedictis P."/>
            <person name="Joannis T."/>
            <person name="Lombin L.H."/>
            <person name="Cattoli G."/>
        </authorList>
    </citation>
    <scope>NUCLEOTIDE SEQUENCE [LARGE SCALE GENOMIC DNA]</scope>
    <source>
        <strain evidence="2 3">IMI 309357</strain>
    </source>
</reference>
<feature type="non-terminal residue" evidence="2">
    <location>
        <position position="1"/>
    </location>
</feature>
<comment type="caution">
    <text evidence="2">The sequence shown here is derived from an EMBL/GenBank/DDBJ whole genome shotgun (WGS) entry which is preliminary data.</text>
</comment>
<dbReference type="GeneID" id="34565039"/>
<feature type="compositionally biased region" description="Polar residues" evidence="1">
    <location>
        <begin position="157"/>
        <end position="173"/>
    </location>
</feature>
<dbReference type="RefSeq" id="XP_022469997.1">
    <property type="nucleotide sequence ID" value="XM_022623529.1"/>
</dbReference>
<gene>
    <name evidence="2" type="ORF">CORC01_11907</name>
</gene>
<accession>A0A1G4AUH7</accession>
<dbReference type="Proteomes" id="UP000176998">
    <property type="component" value="Unassembled WGS sequence"/>
</dbReference>
<evidence type="ECO:0000313" key="3">
    <source>
        <dbReference type="Proteomes" id="UP000176998"/>
    </source>
</evidence>
<feature type="compositionally biased region" description="Low complexity" evidence="1">
    <location>
        <begin position="41"/>
        <end position="53"/>
    </location>
</feature>
<dbReference type="EMBL" id="MJBS01000136">
    <property type="protein sequence ID" value="OHE92829.1"/>
    <property type="molecule type" value="Genomic_DNA"/>
</dbReference>
<name>A0A1G4AUH7_9PEZI</name>
<sequence length="197" mass="21326">TVAVLSSLDGSLPSLFARQVPTRKSIPILALASPSPPSSSSFPPSTFFLPLPTQSHHPTRNSQTRNSPPPTDRSSPRKNPFSLALIVFDLRLLLPCGDDICAHPSPHSNLGHTFHAAGFLHRQTKRVVTGVAAPDFGTIPRVSLPATAYRKGRIHSPSLTNTPTHSTDRFQSPRRQLPSLCTLSYQSSSPQNSINAR</sequence>
<protein>
    <submittedName>
        <fullName evidence="2">Uncharacterized protein</fullName>
    </submittedName>
</protein>
<feature type="region of interest" description="Disordered" evidence="1">
    <location>
        <begin position="153"/>
        <end position="173"/>
    </location>
</feature>
<dbReference type="OrthoDB" id="10543815at2759"/>
<evidence type="ECO:0000313" key="2">
    <source>
        <dbReference type="EMBL" id="OHE92829.1"/>
    </source>
</evidence>
<feature type="compositionally biased region" description="Polar residues" evidence="1">
    <location>
        <begin position="54"/>
        <end position="66"/>
    </location>
</feature>
<organism evidence="2 3">
    <name type="scientific">Colletotrichum orchidophilum</name>
    <dbReference type="NCBI Taxonomy" id="1209926"/>
    <lineage>
        <taxon>Eukaryota</taxon>
        <taxon>Fungi</taxon>
        <taxon>Dikarya</taxon>
        <taxon>Ascomycota</taxon>
        <taxon>Pezizomycotina</taxon>
        <taxon>Sordariomycetes</taxon>
        <taxon>Hypocreomycetidae</taxon>
        <taxon>Glomerellales</taxon>
        <taxon>Glomerellaceae</taxon>
        <taxon>Colletotrichum</taxon>
    </lineage>
</organism>
<feature type="region of interest" description="Disordered" evidence="1">
    <location>
        <begin position="41"/>
        <end position="78"/>
    </location>
</feature>
<proteinExistence type="predicted"/>
<dbReference type="AlphaFoldDB" id="A0A1G4AUH7"/>
<evidence type="ECO:0000256" key="1">
    <source>
        <dbReference type="SAM" id="MobiDB-lite"/>
    </source>
</evidence>